<dbReference type="Proteomes" id="UP000823772">
    <property type="component" value="Unassembled WGS sequence"/>
</dbReference>
<dbReference type="PANTHER" id="PTHR47618:SF1">
    <property type="entry name" value="BIFUNCTIONAL OLIGORIBONUCLEASE AND PAP PHOSPHATASE NRNA"/>
    <property type="match status" value="1"/>
</dbReference>
<gene>
    <name evidence="3" type="ORF">IAC87_05150</name>
</gene>
<dbReference type="Gene3D" id="3.10.310.30">
    <property type="match status" value="1"/>
</dbReference>
<evidence type="ECO:0000313" key="3">
    <source>
        <dbReference type="EMBL" id="MBO8481915.1"/>
    </source>
</evidence>
<sequence length="344" mass="38241">MLNIHAESVAELVRTVEIGRKFCIVGHTSPDGDAVGACVAMREFLRSLGKEAVIVLPNRFPAFLRHLDPEDTILLYDTDREKAARAISGSQVLFCLDFNSFSRTDEMADALEASTARKILIDHHIGPDVRNFDLTLSMTDISSTCELLYHILKMFPNVGGNASLLPPLTAEALFTGMTTDTNNFANSVYPSTFSMASELLAAGVDRTAMLCRLYNQFSEGRLRLIGELLRNRMKIVDGKFSYMMLPFGLQHEYGYSKGDVEGVVNRPLEIKDVLISVLFTEDKDFVRVSIRSKPDVDVNAFARKYFNGGGHKNAAGGRLEMDMGMIPEYFAASVREYAMQAHLL</sequence>
<organism evidence="3 4">
    <name type="scientific">Candidatus Merdivivens faecigallinarum</name>
    <dbReference type="NCBI Taxonomy" id="2840871"/>
    <lineage>
        <taxon>Bacteria</taxon>
        <taxon>Pseudomonadati</taxon>
        <taxon>Bacteroidota</taxon>
        <taxon>Bacteroidia</taxon>
        <taxon>Bacteroidales</taxon>
        <taxon>Muribaculaceae</taxon>
        <taxon>Muribaculaceae incertae sedis</taxon>
        <taxon>Candidatus Merdivivens</taxon>
    </lineage>
</organism>
<comment type="caution">
    <text evidence="3">The sequence shown here is derived from an EMBL/GenBank/DDBJ whole genome shotgun (WGS) entry which is preliminary data.</text>
</comment>
<dbReference type="AlphaFoldDB" id="A0A9D9J1I9"/>
<dbReference type="InterPro" id="IPR051319">
    <property type="entry name" value="Oligoribo/pAp-PDE_c-di-AMP_PDE"/>
</dbReference>
<dbReference type="InterPro" id="IPR003156">
    <property type="entry name" value="DHHA1_dom"/>
</dbReference>
<name>A0A9D9J1I9_9BACT</name>
<proteinExistence type="predicted"/>
<dbReference type="InterPro" id="IPR038763">
    <property type="entry name" value="DHH_sf"/>
</dbReference>
<reference evidence="3" key="1">
    <citation type="submission" date="2020-10" db="EMBL/GenBank/DDBJ databases">
        <authorList>
            <person name="Gilroy R."/>
        </authorList>
    </citation>
    <scope>NUCLEOTIDE SEQUENCE</scope>
    <source>
        <strain evidence="3">B3-2255</strain>
    </source>
</reference>
<dbReference type="SUPFAM" id="SSF64182">
    <property type="entry name" value="DHH phosphoesterases"/>
    <property type="match status" value="1"/>
</dbReference>
<accession>A0A9D9J1I9</accession>
<dbReference type="InterPro" id="IPR001667">
    <property type="entry name" value="DDH_dom"/>
</dbReference>
<protein>
    <submittedName>
        <fullName evidence="3">DHH family phosphoesterase</fullName>
    </submittedName>
</protein>
<reference evidence="3" key="2">
    <citation type="journal article" date="2021" name="PeerJ">
        <title>Extensive microbial diversity within the chicken gut microbiome revealed by metagenomics and culture.</title>
        <authorList>
            <person name="Gilroy R."/>
            <person name="Ravi A."/>
            <person name="Getino M."/>
            <person name="Pursley I."/>
            <person name="Horton D.L."/>
            <person name="Alikhan N.F."/>
            <person name="Baker D."/>
            <person name="Gharbi K."/>
            <person name="Hall N."/>
            <person name="Watson M."/>
            <person name="Adriaenssens E.M."/>
            <person name="Foster-Nyarko E."/>
            <person name="Jarju S."/>
            <person name="Secka A."/>
            <person name="Antonio M."/>
            <person name="Oren A."/>
            <person name="Chaudhuri R.R."/>
            <person name="La Ragione R."/>
            <person name="Hildebrand F."/>
            <person name="Pallen M.J."/>
        </authorList>
    </citation>
    <scope>NUCLEOTIDE SEQUENCE</scope>
    <source>
        <strain evidence="3">B3-2255</strain>
    </source>
</reference>
<dbReference type="GO" id="GO:0003676">
    <property type="term" value="F:nucleic acid binding"/>
    <property type="evidence" value="ECO:0007669"/>
    <property type="project" value="InterPro"/>
</dbReference>
<evidence type="ECO:0000259" key="1">
    <source>
        <dbReference type="Pfam" id="PF01368"/>
    </source>
</evidence>
<feature type="domain" description="DDH" evidence="1">
    <location>
        <begin position="21"/>
        <end position="177"/>
    </location>
</feature>
<evidence type="ECO:0000259" key="2">
    <source>
        <dbReference type="Pfam" id="PF02272"/>
    </source>
</evidence>
<evidence type="ECO:0000313" key="4">
    <source>
        <dbReference type="Proteomes" id="UP000823772"/>
    </source>
</evidence>
<feature type="domain" description="DHHA1" evidence="2">
    <location>
        <begin position="252"/>
        <end position="320"/>
    </location>
</feature>
<dbReference type="PANTHER" id="PTHR47618">
    <property type="entry name" value="BIFUNCTIONAL OLIGORIBONUCLEASE AND PAP PHOSPHATASE NRNA"/>
    <property type="match status" value="1"/>
</dbReference>
<dbReference type="Pfam" id="PF01368">
    <property type="entry name" value="DHH"/>
    <property type="match status" value="1"/>
</dbReference>
<dbReference type="Pfam" id="PF02272">
    <property type="entry name" value="DHHA1"/>
    <property type="match status" value="1"/>
</dbReference>
<dbReference type="Gene3D" id="3.90.1640.10">
    <property type="entry name" value="inorganic pyrophosphatase (n-terminal core)"/>
    <property type="match status" value="1"/>
</dbReference>
<dbReference type="EMBL" id="JADILY010000106">
    <property type="protein sequence ID" value="MBO8481915.1"/>
    <property type="molecule type" value="Genomic_DNA"/>
</dbReference>